<keyword evidence="6 9" id="KW-0067">ATP-binding</keyword>
<dbReference type="GO" id="GO:0016887">
    <property type="term" value="F:ATP hydrolysis activity"/>
    <property type="evidence" value="ECO:0007669"/>
    <property type="project" value="InterPro"/>
</dbReference>
<protein>
    <submittedName>
        <fullName evidence="9">ABC transporter ATP-binding protein</fullName>
    </submittedName>
</protein>
<keyword evidence="5" id="KW-0547">Nucleotide-binding</keyword>
<keyword evidence="4" id="KW-1003">Cell membrane</keyword>
<dbReference type="PANTHER" id="PTHR43297">
    <property type="entry name" value="OLIGOPEPTIDE TRANSPORT ATP-BINDING PROTEIN APPD"/>
    <property type="match status" value="1"/>
</dbReference>
<sequence>MVCGRRRRCGAGLMTPVLSCTDLRIEIGGNPVVDGTSLSINAGETLALVGESGCGKSMTALGLIRLLPDAARQSGGQITLQGDRIDQLSERQMNRLRGDRLAMIFQEPVASLDPLMPVGRQIAEALSRDSTLSGAQVAAQVLDMLNRVGIDRPEVRARQYPFQLSGGMCQRVMIAMAMIRQPILLIADEPTTALDVTIQKQILQLMADLRRETGSAVLLITHDMGVVSESADRVAVMYAGRIVETGSVGQVFAGPRHPYTAMLLRTIPRLDGPRKVALPAIAGAVPDISDWPQGCRFHPRCPLATDRCRNEAPPLATVAPGHDTACWHHDRIASDLP</sequence>
<dbReference type="InterPro" id="IPR003439">
    <property type="entry name" value="ABC_transporter-like_ATP-bd"/>
</dbReference>
<dbReference type="NCBIfam" id="TIGR01727">
    <property type="entry name" value="oligo_HPY"/>
    <property type="match status" value="1"/>
</dbReference>
<gene>
    <name evidence="9" type="ORF">FA743_19050</name>
</gene>
<evidence type="ECO:0000256" key="7">
    <source>
        <dbReference type="ARBA" id="ARBA00023136"/>
    </source>
</evidence>
<organism evidence="9 10">
    <name type="scientific">Paracoccus gahaiensis</name>
    <dbReference type="NCBI Taxonomy" id="1706839"/>
    <lineage>
        <taxon>Bacteria</taxon>
        <taxon>Pseudomonadati</taxon>
        <taxon>Pseudomonadota</taxon>
        <taxon>Alphaproteobacteria</taxon>
        <taxon>Rhodobacterales</taxon>
        <taxon>Paracoccaceae</taxon>
        <taxon>Paracoccus</taxon>
    </lineage>
</organism>
<keyword evidence="3" id="KW-0813">Transport</keyword>
<dbReference type="PANTHER" id="PTHR43297:SF2">
    <property type="entry name" value="DIPEPTIDE TRANSPORT ATP-BINDING PROTEIN DPPD"/>
    <property type="match status" value="1"/>
</dbReference>
<evidence type="ECO:0000259" key="8">
    <source>
        <dbReference type="PROSITE" id="PS50893"/>
    </source>
</evidence>
<dbReference type="AlphaFoldDB" id="A0A4U0R549"/>
<dbReference type="InterPro" id="IPR027417">
    <property type="entry name" value="P-loop_NTPase"/>
</dbReference>
<dbReference type="FunFam" id="3.40.50.300:FF:000016">
    <property type="entry name" value="Oligopeptide ABC transporter ATP-binding component"/>
    <property type="match status" value="1"/>
</dbReference>
<keyword evidence="10" id="KW-1185">Reference proteome</keyword>
<dbReference type="Proteomes" id="UP000309747">
    <property type="component" value="Unassembled WGS sequence"/>
</dbReference>
<dbReference type="InterPro" id="IPR003593">
    <property type="entry name" value="AAA+_ATPase"/>
</dbReference>
<dbReference type="CDD" id="cd03257">
    <property type="entry name" value="ABC_NikE_OppD_transporters"/>
    <property type="match status" value="1"/>
</dbReference>
<dbReference type="InterPro" id="IPR050388">
    <property type="entry name" value="ABC_Ni/Peptide_Import"/>
</dbReference>
<dbReference type="EMBL" id="SUNI01000038">
    <property type="protein sequence ID" value="TJZ89352.1"/>
    <property type="molecule type" value="Genomic_DNA"/>
</dbReference>
<dbReference type="InterPro" id="IPR013563">
    <property type="entry name" value="Oligopep_ABC_C"/>
</dbReference>
<comment type="caution">
    <text evidence="9">The sequence shown here is derived from an EMBL/GenBank/DDBJ whole genome shotgun (WGS) entry which is preliminary data.</text>
</comment>
<evidence type="ECO:0000313" key="9">
    <source>
        <dbReference type="EMBL" id="TJZ89352.1"/>
    </source>
</evidence>
<accession>A0A4U0R549</accession>
<dbReference type="SMART" id="SM00382">
    <property type="entry name" value="AAA"/>
    <property type="match status" value="1"/>
</dbReference>
<evidence type="ECO:0000256" key="4">
    <source>
        <dbReference type="ARBA" id="ARBA00022475"/>
    </source>
</evidence>
<dbReference type="GO" id="GO:0055085">
    <property type="term" value="P:transmembrane transport"/>
    <property type="evidence" value="ECO:0007669"/>
    <property type="project" value="UniProtKB-ARBA"/>
</dbReference>
<dbReference type="Pfam" id="PF00005">
    <property type="entry name" value="ABC_tran"/>
    <property type="match status" value="1"/>
</dbReference>
<feature type="domain" description="ABC transporter" evidence="8">
    <location>
        <begin position="18"/>
        <end position="264"/>
    </location>
</feature>
<evidence type="ECO:0000256" key="5">
    <source>
        <dbReference type="ARBA" id="ARBA00022741"/>
    </source>
</evidence>
<reference evidence="9 10" key="1">
    <citation type="submission" date="2019-04" db="EMBL/GenBank/DDBJ databases">
        <authorList>
            <person name="Li J."/>
        </authorList>
    </citation>
    <scope>NUCLEOTIDE SEQUENCE [LARGE SCALE GENOMIC DNA]</scope>
    <source>
        <strain evidence="9 10">KCTC 42687</strain>
    </source>
</reference>
<evidence type="ECO:0000313" key="10">
    <source>
        <dbReference type="Proteomes" id="UP000309747"/>
    </source>
</evidence>
<dbReference type="PROSITE" id="PS50893">
    <property type="entry name" value="ABC_TRANSPORTER_2"/>
    <property type="match status" value="1"/>
</dbReference>
<evidence type="ECO:0000256" key="2">
    <source>
        <dbReference type="ARBA" id="ARBA00005417"/>
    </source>
</evidence>
<evidence type="ECO:0000256" key="1">
    <source>
        <dbReference type="ARBA" id="ARBA00004417"/>
    </source>
</evidence>
<name>A0A4U0R549_9RHOB</name>
<dbReference type="GO" id="GO:0005886">
    <property type="term" value="C:plasma membrane"/>
    <property type="evidence" value="ECO:0007669"/>
    <property type="project" value="UniProtKB-SubCell"/>
</dbReference>
<dbReference type="Pfam" id="PF08352">
    <property type="entry name" value="oligo_HPY"/>
    <property type="match status" value="1"/>
</dbReference>
<dbReference type="InterPro" id="IPR017871">
    <property type="entry name" value="ABC_transporter-like_CS"/>
</dbReference>
<evidence type="ECO:0000256" key="3">
    <source>
        <dbReference type="ARBA" id="ARBA00022448"/>
    </source>
</evidence>
<dbReference type="Gene3D" id="3.40.50.300">
    <property type="entry name" value="P-loop containing nucleotide triphosphate hydrolases"/>
    <property type="match status" value="1"/>
</dbReference>
<comment type="subcellular location">
    <subcellularLocation>
        <location evidence="1">Cell inner membrane</location>
        <topology evidence="1">Peripheral membrane protein</topology>
    </subcellularLocation>
</comment>
<dbReference type="SUPFAM" id="SSF52540">
    <property type="entry name" value="P-loop containing nucleoside triphosphate hydrolases"/>
    <property type="match status" value="1"/>
</dbReference>
<dbReference type="OrthoDB" id="9802264at2"/>
<dbReference type="PROSITE" id="PS00211">
    <property type="entry name" value="ABC_TRANSPORTER_1"/>
    <property type="match status" value="1"/>
</dbReference>
<comment type="similarity">
    <text evidence="2">Belongs to the ABC transporter superfamily.</text>
</comment>
<proteinExistence type="inferred from homology"/>
<dbReference type="GO" id="GO:0015833">
    <property type="term" value="P:peptide transport"/>
    <property type="evidence" value="ECO:0007669"/>
    <property type="project" value="InterPro"/>
</dbReference>
<keyword evidence="7" id="KW-0472">Membrane</keyword>
<dbReference type="GO" id="GO:0005524">
    <property type="term" value="F:ATP binding"/>
    <property type="evidence" value="ECO:0007669"/>
    <property type="project" value="UniProtKB-KW"/>
</dbReference>
<evidence type="ECO:0000256" key="6">
    <source>
        <dbReference type="ARBA" id="ARBA00022840"/>
    </source>
</evidence>